<dbReference type="RefSeq" id="WP_132951669.1">
    <property type="nucleotide sequence ID" value="NZ_SLXU01000009.1"/>
</dbReference>
<accession>A0A4R2RE57</accession>
<dbReference type="EMBL" id="SLXU01000009">
    <property type="protein sequence ID" value="TCP60519.1"/>
    <property type="molecule type" value="Genomic_DNA"/>
</dbReference>
<sequence length="274" mass="29739">MRRVLIACLMVLGLAMPGPAGVSDGAGGLLAALRLADMVEVMRAEGLAHGARMEQELFVGRGGERWAVAVSDIYDSARMLATLTDTLERDLAREDKGPLATFLASGRGSRVVAREIEARWALLDPDIEAASLERLRDMRANRDPRLDLLGRVIGVNDLVEQNVVGAMNANFAFYAGLAEGGAFARPPTEDEMLRDVWEQEPEIRAETEQWLYSYLALAYAPLSDAVLDEYVALSRSAEGQALNGALFAGFDRAFSRISHELGVVAARFVAGEDI</sequence>
<feature type="signal peptide" evidence="1">
    <location>
        <begin position="1"/>
        <end position="20"/>
    </location>
</feature>
<feature type="chain" id="PRO_5020879746" description="DUF2059 domain-containing protein" evidence="1">
    <location>
        <begin position="21"/>
        <end position="274"/>
    </location>
</feature>
<dbReference type="AlphaFoldDB" id="A0A4R2RE57"/>
<dbReference type="Proteomes" id="UP000295050">
    <property type="component" value="Unassembled WGS sequence"/>
</dbReference>
<organism evidence="2 3">
    <name type="scientific">Rhodovulum bhavnagarense</name>
    <dbReference type="NCBI Taxonomy" id="992286"/>
    <lineage>
        <taxon>Bacteria</taxon>
        <taxon>Pseudomonadati</taxon>
        <taxon>Pseudomonadota</taxon>
        <taxon>Alphaproteobacteria</taxon>
        <taxon>Rhodobacterales</taxon>
        <taxon>Paracoccaceae</taxon>
        <taxon>Rhodovulum</taxon>
    </lineage>
</organism>
<dbReference type="OrthoDB" id="7841298at2"/>
<comment type="caution">
    <text evidence="2">The sequence shown here is derived from an EMBL/GenBank/DDBJ whole genome shotgun (WGS) entry which is preliminary data.</text>
</comment>
<evidence type="ECO:0000313" key="3">
    <source>
        <dbReference type="Proteomes" id="UP000295050"/>
    </source>
</evidence>
<proteinExistence type="predicted"/>
<evidence type="ECO:0008006" key="4">
    <source>
        <dbReference type="Google" id="ProtNLM"/>
    </source>
</evidence>
<keyword evidence="3" id="KW-1185">Reference proteome</keyword>
<keyword evidence="1" id="KW-0732">Signal</keyword>
<evidence type="ECO:0000313" key="2">
    <source>
        <dbReference type="EMBL" id="TCP60519.1"/>
    </source>
</evidence>
<reference evidence="2 3" key="1">
    <citation type="submission" date="2019-03" db="EMBL/GenBank/DDBJ databases">
        <title>Genomic Encyclopedia of Type Strains, Phase IV (KMG-IV): sequencing the most valuable type-strain genomes for metagenomic binning, comparative biology and taxonomic classification.</title>
        <authorList>
            <person name="Goeker M."/>
        </authorList>
    </citation>
    <scope>NUCLEOTIDE SEQUENCE [LARGE SCALE GENOMIC DNA]</scope>
    <source>
        <strain evidence="2 3">DSM 24766</strain>
    </source>
</reference>
<name>A0A4R2RE57_9RHOB</name>
<protein>
    <recommendedName>
        <fullName evidence="4">DUF2059 domain-containing protein</fullName>
    </recommendedName>
</protein>
<gene>
    <name evidence="2" type="ORF">EV663_10925</name>
</gene>
<evidence type="ECO:0000256" key="1">
    <source>
        <dbReference type="SAM" id="SignalP"/>
    </source>
</evidence>